<evidence type="ECO:0008006" key="3">
    <source>
        <dbReference type="Google" id="ProtNLM"/>
    </source>
</evidence>
<keyword evidence="2" id="KW-1185">Reference proteome</keyword>
<name>A0ABN3K5H8_9ACTN</name>
<dbReference type="Pfam" id="PF15575">
    <property type="entry name" value="Imm49"/>
    <property type="match status" value="1"/>
</dbReference>
<sequence>MRIERRRMDEAVLAAARDGFAERIEGECHSMAKAGPIGTYAWWRISGEFLDYLGALSVVLPDLDAPEVKEVLDNAAEAAAGGVRCAAYFGNTTFFVFLDYANFGIDYQWDTPHDPDPVSANQWLDAFCLAVLSERTERHGEAFHFARKELDGGMAGKPNVELVNGLMAYVIGDTGNDAADYPPSRESVVAAIEAALSRAQVGEGYLDLPHRTALCALRALAAGDREAFGAELTELLLQYGTVPDPFGRPRALLPLVPIALTALAYRREGWQPPVETDYLPRTLITGCRTGS</sequence>
<gene>
    <name evidence="1" type="ORF">GCM10010191_79710</name>
</gene>
<dbReference type="Proteomes" id="UP001501231">
    <property type="component" value="Unassembled WGS sequence"/>
</dbReference>
<proteinExistence type="predicted"/>
<comment type="caution">
    <text evidence="1">The sequence shown here is derived from an EMBL/GenBank/DDBJ whole genome shotgun (WGS) entry which is preliminary data.</text>
</comment>
<dbReference type="InterPro" id="IPR029074">
    <property type="entry name" value="Imm49"/>
</dbReference>
<accession>A0ABN3K5H8</accession>
<evidence type="ECO:0000313" key="1">
    <source>
        <dbReference type="EMBL" id="GAA2449996.1"/>
    </source>
</evidence>
<organism evidence="1 2">
    <name type="scientific">Actinomadura vinacea</name>
    <dbReference type="NCBI Taxonomy" id="115336"/>
    <lineage>
        <taxon>Bacteria</taxon>
        <taxon>Bacillati</taxon>
        <taxon>Actinomycetota</taxon>
        <taxon>Actinomycetes</taxon>
        <taxon>Streptosporangiales</taxon>
        <taxon>Thermomonosporaceae</taxon>
        <taxon>Actinomadura</taxon>
    </lineage>
</organism>
<dbReference type="EMBL" id="BAAARW010000038">
    <property type="protein sequence ID" value="GAA2449996.1"/>
    <property type="molecule type" value="Genomic_DNA"/>
</dbReference>
<reference evidence="1 2" key="1">
    <citation type="journal article" date="2019" name="Int. J. Syst. Evol. Microbiol.">
        <title>The Global Catalogue of Microorganisms (GCM) 10K type strain sequencing project: providing services to taxonomists for standard genome sequencing and annotation.</title>
        <authorList>
            <consortium name="The Broad Institute Genomics Platform"/>
            <consortium name="The Broad Institute Genome Sequencing Center for Infectious Disease"/>
            <person name="Wu L."/>
            <person name="Ma J."/>
        </authorList>
    </citation>
    <scope>NUCLEOTIDE SEQUENCE [LARGE SCALE GENOMIC DNA]</scope>
    <source>
        <strain evidence="1 2">JCM 3325</strain>
    </source>
</reference>
<protein>
    <recommendedName>
        <fullName evidence="3">Immunity 49 family protein</fullName>
    </recommendedName>
</protein>
<evidence type="ECO:0000313" key="2">
    <source>
        <dbReference type="Proteomes" id="UP001501231"/>
    </source>
</evidence>